<protein>
    <recommendedName>
        <fullName evidence="1">RNase H type-1 domain-containing protein</fullName>
    </recommendedName>
</protein>
<dbReference type="CDD" id="cd06222">
    <property type="entry name" value="RNase_H_like"/>
    <property type="match status" value="1"/>
</dbReference>
<dbReference type="OrthoDB" id="597234at2759"/>
<feature type="domain" description="RNase H type-1" evidence="1">
    <location>
        <begin position="77"/>
        <end position="144"/>
    </location>
</feature>
<dbReference type="Proteomes" id="UP000652761">
    <property type="component" value="Unassembled WGS sequence"/>
</dbReference>
<gene>
    <name evidence="2" type="ORF">Taro_048159</name>
</gene>
<dbReference type="SUPFAM" id="SSF53098">
    <property type="entry name" value="Ribonuclease H-like"/>
    <property type="match status" value="1"/>
</dbReference>
<dbReference type="AlphaFoldDB" id="A0A843X277"/>
<proteinExistence type="predicted"/>
<evidence type="ECO:0000259" key="1">
    <source>
        <dbReference type="Pfam" id="PF13456"/>
    </source>
</evidence>
<dbReference type="PANTHER" id="PTHR47723:SF19">
    <property type="entry name" value="POLYNUCLEOTIDYL TRANSFERASE, RIBONUCLEASE H-LIKE SUPERFAMILY PROTEIN"/>
    <property type="match status" value="1"/>
</dbReference>
<dbReference type="PANTHER" id="PTHR47723">
    <property type="entry name" value="OS05G0353850 PROTEIN"/>
    <property type="match status" value="1"/>
</dbReference>
<dbReference type="InterPro" id="IPR002156">
    <property type="entry name" value="RNaseH_domain"/>
</dbReference>
<dbReference type="InterPro" id="IPR044730">
    <property type="entry name" value="RNase_H-like_dom_plant"/>
</dbReference>
<organism evidence="2 3">
    <name type="scientific">Colocasia esculenta</name>
    <name type="common">Wild taro</name>
    <name type="synonym">Arum esculentum</name>
    <dbReference type="NCBI Taxonomy" id="4460"/>
    <lineage>
        <taxon>Eukaryota</taxon>
        <taxon>Viridiplantae</taxon>
        <taxon>Streptophyta</taxon>
        <taxon>Embryophyta</taxon>
        <taxon>Tracheophyta</taxon>
        <taxon>Spermatophyta</taxon>
        <taxon>Magnoliopsida</taxon>
        <taxon>Liliopsida</taxon>
        <taxon>Araceae</taxon>
        <taxon>Aroideae</taxon>
        <taxon>Colocasieae</taxon>
        <taxon>Colocasia</taxon>
    </lineage>
</organism>
<evidence type="ECO:0000313" key="2">
    <source>
        <dbReference type="EMBL" id="MQM15217.1"/>
    </source>
</evidence>
<dbReference type="Pfam" id="PF13456">
    <property type="entry name" value="RVT_3"/>
    <property type="match status" value="1"/>
</dbReference>
<dbReference type="Gene3D" id="3.30.420.10">
    <property type="entry name" value="Ribonuclease H-like superfamily/Ribonuclease H"/>
    <property type="match status" value="1"/>
</dbReference>
<accession>A0A843X277</accession>
<evidence type="ECO:0000313" key="3">
    <source>
        <dbReference type="Proteomes" id="UP000652761"/>
    </source>
</evidence>
<dbReference type="InterPro" id="IPR036397">
    <property type="entry name" value="RNaseH_sf"/>
</dbReference>
<keyword evidence="3" id="KW-1185">Reference proteome</keyword>
<sequence length="180" mass="20393">MKAILELGFSVNVPFKMCKMVRWILPLQGLMLNVDGASKGNPGPCGDGGLFKNPHGTVSLAFSHFYGLGYVRWWLLAIKQGLMITEIWSDPLSLVNPLHTGVAPSWDYYRWWRDVHDFVQQHGVRVSHVYREANQVADALANYACLMHCNEVFNSSRQLPRPCFPSLIGDRMGLRSFRSP</sequence>
<name>A0A843X277_COLES</name>
<dbReference type="InterPro" id="IPR012337">
    <property type="entry name" value="RNaseH-like_sf"/>
</dbReference>
<reference evidence="2" key="1">
    <citation type="submission" date="2017-07" db="EMBL/GenBank/DDBJ databases">
        <title>Taro Niue Genome Assembly and Annotation.</title>
        <authorList>
            <person name="Atibalentja N."/>
            <person name="Keating K."/>
            <person name="Fields C.J."/>
        </authorList>
    </citation>
    <scope>NUCLEOTIDE SEQUENCE</scope>
    <source>
        <strain evidence="2">Niue_2</strain>
        <tissue evidence="2">Leaf</tissue>
    </source>
</reference>
<dbReference type="EMBL" id="NMUH01006416">
    <property type="protein sequence ID" value="MQM15217.1"/>
    <property type="molecule type" value="Genomic_DNA"/>
</dbReference>
<comment type="caution">
    <text evidence="2">The sequence shown here is derived from an EMBL/GenBank/DDBJ whole genome shotgun (WGS) entry which is preliminary data.</text>
</comment>
<dbReference type="InterPro" id="IPR053151">
    <property type="entry name" value="RNase_H-like"/>
</dbReference>
<dbReference type="GO" id="GO:0004523">
    <property type="term" value="F:RNA-DNA hybrid ribonuclease activity"/>
    <property type="evidence" value="ECO:0007669"/>
    <property type="project" value="InterPro"/>
</dbReference>
<dbReference type="GO" id="GO:0003676">
    <property type="term" value="F:nucleic acid binding"/>
    <property type="evidence" value="ECO:0007669"/>
    <property type="project" value="InterPro"/>
</dbReference>